<dbReference type="EMBL" id="GBRH01177794">
    <property type="protein sequence ID" value="JAE20102.1"/>
    <property type="molecule type" value="Transcribed_RNA"/>
</dbReference>
<name>A0A0A9G6L5_ARUDO</name>
<reference evidence="1" key="1">
    <citation type="submission" date="2014-09" db="EMBL/GenBank/DDBJ databases">
        <authorList>
            <person name="Magalhaes I.L.F."/>
            <person name="Oliveira U."/>
            <person name="Santos F.R."/>
            <person name="Vidigal T.H.D.A."/>
            <person name="Brescovit A.D."/>
            <person name="Santos A.J."/>
        </authorList>
    </citation>
    <scope>NUCLEOTIDE SEQUENCE</scope>
    <source>
        <tissue evidence="1">Shoot tissue taken approximately 20 cm above the soil surface</tissue>
    </source>
</reference>
<reference evidence="1" key="2">
    <citation type="journal article" date="2015" name="Data Brief">
        <title>Shoot transcriptome of the giant reed, Arundo donax.</title>
        <authorList>
            <person name="Barrero R.A."/>
            <person name="Guerrero F.D."/>
            <person name="Moolhuijzen P."/>
            <person name="Goolsby J.A."/>
            <person name="Tidwell J."/>
            <person name="Bellgard S.E."/>
            <person name="Bellgard M.I."/>
        </authorList>
    </citation>
    <scope>NUCLEOTIDE SEQUENCE</scope>
    <source>
        <tissue evidence="1">Shoot tissue taken approximately 20 cm above the soil surface</tissue>
    </source>
</reference>
<sequence>MAVALILNKVEDLLHTLVVGWVEEWVAQGEEVAVAMGLADQIIRKLALTALLVQAEGQTIPNKVVLATSSSMETGNSGTVTSQ</sequence>
<protein>
    <submittedName>
        <fullName evidence="1">Uncharacterized protein</fullName>
    </submittedName>
</protein>
<proteinExistence type="predicted"/>
<evidence type="ECO:0000313" key="1">
    <source>
        <dbReference type="EMBL" id="JAE20102.1"/>
    </source>
</evidence>
<accession>A0A0A9G6L5</accession>
<dbReference type="AlphaFoldDB" id="A0A0A9G6L5"/>
<organism evidence="1">
    <name type="scientific">Arundo donax</name>
    <name type="common">Giant reed</name>
    <name type="synonym">Donax arundinaceus</name>
    <dbReference type="NCBI Taxonomy" id="35708"/>
    <lineage>
        <taxon>Eukaryota</taxon>
        <taxon>Viridiplantae</taxon>
        <taxon>Streptophyta</taxon>
        <taxon>Embryophyta</taxon>
        <taxon>Tracheophyta</taxon>
        <taxon>Spermatophyta</taxon>
        <taxon>Magnoliopsida</taxon>
        <taxon>Liliopsida</taxon>
        <taxon>Poales</taxon>
        <taxon>Poaceae</taxon>
        <taxon>PACMAD clade</taxon>
        <taxon>Arundinoideae</taxon>
        <taxon>Arundineae</taxon>
        <taxon>Arundo</taxon>
    </lineage>
</organism>